<dbReference type="GO" id="GO:0005777">
    <property type="term" value="C:peroxisome"/>
    <property type="evidence" value="ECO:0007669"/>
    <property type="project" value="UniProtKB-SubCell"/>
</dbReference>
<dbReference type="Gene3D" id="3.40.50.12780">
    <property type="entry name" value="N-terminal domain of ligase-like"/>
    <property type="match status" value="1"/>
</dbReference>
<organism evidence="4">
    <name type="scientific">Heligmosomoides polygyrus</name>
    <name type="common">Parasitic roundworm</name>
    <dbReference type="NCBI Taxonomy" id="6339"/>
    <lineage>
        <taxon>Eukaryota</taxon>
        <taxon>Metazoa</taxon>
        <taxon>Ecdysozoa</taxon>
        <taxon>Nematoda</taxon>
        <taxon>Chromadorea</taxon>
        <taxon>Rhabditida</taxon>
        <taxon>Rhabditina</taxon>
        <taxon>Rhabditomorpha</taxon>
        <taxon>Strongyloidea</taxon>
        <taxon>Heligmosomidae</taxon>
        <taxon>Heligmosomoides</taxon>
    </lineage>
</organism>
<protein>
    <recommendedName>
        <fullName evidence="3">AMP-dependent synthetase/ligase domain-containing protein</fullName>
    </recommendedName>
</protein>
<evidence type="ECO:0000313" key="4">
    <source>
        <dbReference type="EMBL" id="VDP22495.1"/>
    </source>
</evidence>
<sequence length="147" mass="16624">MAFEDEISSLKVLEAVWISNRNPSYGMTECGVVSHLPSLDSRDYNFITVGKLYTWTEDSLAEQRRGSPSWEPGEIRVRGTTVMRGYLNGPKATAETIDSDGWLHTTKSEKASTHKLTLRLAKLNRFHADISYRLISISRVSADRRDC</sequence>
<name>A0A3P8CUC8_HELPZ</name>
<dbReference type="PANTHER" id="PTHR24096:SF422">
    <property type="entry name" value="BCDNA.GH02901"/>
    <property type="match status" value="1"/>
</dbReference>
<dbReference type="SUPFAM" id="SSF56801">
    <property type="entry name" value="Acetyl-CoA synthetase-like"/>
    <property type="match status" value="1"/>
</dbReference>
<dbReference type="GO" id="GO:0016405">
    <property type="term" value="F:CoA-ligase activity"/>
    <property type="evidence" value="ECO:0007669"/>
    <property type="project" value="TreeGrafter"/>
</dbReference>
<feature type="domain" description="AMP-dependent synthetase/ligase" evidence="3">
    <location>
        <begin position="24"/>
        <end position="87"/>
    </location>
</feature>
<proteinExistence type="predicted"/>
<reference evidence="4" key="1">
    <citation type="submission" date="2018-11" db="EMBL/GenBank/DDBJ databases">
        <authorList>
            <consortium name="Pathogen Informatics"/>
        </authorList>
    </citation>
    <scope>NUCLEOTIDE SEQUENCE [LARGE SCALE GENOMIC DNA]</scope>
</reference>
<evidence type="ECO:0000259" key="3">
    <source>
        <dbReference type="Pfam" id="PF00501"/>
    </source>
</evidence>
<keyword evidence="2" id="KW-0576">Peroxisome</keyword>
<evidence type="ECO:0000256" key="2">
    <source>
        <dbReference type="ARBA" id="ARBA00023140"/>
    </source>
</evidence>
<gene>
    <name evidence="4" type="ORF">HPBE_LOCUS20924</name>
</gene>
<dbReference type="Pfam" id="PF00501">
    <property type="entry name" value="AMP-binding"/>
    <property type="match status" value="1"/>
</dbReference>
<dbReference type="OrthoDB" id="10253115at2759"/>
<dbReference type="AlphaFoldDB" id="A0A3P8CUC8"/>
<dbReference type="EMBL" id="UZAH01032550">
    <property type="protein sequence ID" value="VDP22495.1"/>
    <property type="molecule type" value="Genomic_DNA"/>
</dbReference>
<dbReference type="InterPro" id="IPR042099">
    <property type="entry name" value="ANL_N_sf"/>
</dbReference>
<evidence type="ECO:0000256" key="1">
    <source>
        <dbReference type="ARBA" id="ARBA00004275"/>
    </source>
</evidence>
<dbReference type="InterPro" id="IPR000873">
    <property type="entry name" value="AMP-dep_synth/lig_dom"/>
</dbReference>
<comment type="subcellular location">
    <subcellularLocation>
        <location evidence="1">Peroxisome</location>
    </subcellularLocation>
</comment>
<accession>A0A3P8CUC8</accession>
<dbReference type="PANTHER" id="PTHR24096">
    <property type="entry name" value="LONG-CHAIN-FATTY-ACID--COA LIGASE"/>
    <property type="match status" value="1"/>
</dbReference>